<dbReference type="PANTHER" id="PTHR30231:SF42">
    <property type="entry name" value="EXONUCLEASE"/>
    <property type="match status" value="1"/>
</dbReference>
<dbReference type="PANTHER" id="PTHR30231">
    <property type="entry name" value="DNA POLYMERASE III SUBUNIT EPSILON"/>
    <property type="match status" value="1"/>
</dbReference>
<proteinExistence type="predicted"/>
<dbReference type="Proteomes" id="UP000277007">
    <property type="component" value="Unassembled WGS sequence"/>
</dbReference>
<dbReference type="Pfam" id="PF00929">
    <property type="entry name" value="RNase_T"/>
    <property type="match status" value="1"/>
</dbReference>
<comment type="function">
    <text evidence="1">DNA polymerase III is a complex, multichain enzyme responsible for most of the replicative synthesis in bacteria. The epsilon subunit contain the editing function and is a proofreading 3'-5' exonuclease.</text>
</comment>
<feature type="domain" description="Exonuclease" evidence="3">
    <location>
        <begin position="11"/>
        <end position="175"/>
    </location>
</feature>
<evidence type="ECO:0000259" key="3">
    <source>
        <dbReference type="SMART" id="SM00479"/>
    </source>
</evidence>
<comment type="caution">
    <text evidence="4">The sequence shown here is derived from an EMBL/GenBank/DDBJ whole genome shotgun (WGS) entry which is preliminary data.</text>
</comment>
<comment type="subunit">
    <text evidence="2">DNA polymerase III contains a core (composed of alpha, epsilon and theta chains) that associates with a tau subunit. This core dimerizes to form the POLIII' complex. PolIII' associates with the gamma complex (composed of gamma, delta, delta', psi and chi chains) and with the beta chain to form the complete DNA polymerase III complex.</text>
</comment>
<reference evidence="4 5" key="1">
    <citation type="submission" date="2018-12" db="EMBL/GenBank/DDBJ databases">
        <authorList>
            <person name="Yang Y."/>
        </authorList>
    </citation>
    <scope>NUCLEOTIDE SEQUENCE [LARGE SCALE GENOMIC DNA]</scope>
    <source>
        <strain evidence="4 5">L-25-5w-1</strain>
    </source>
</reference>
<dbReference type="EMBL" id="RXMA01000019">
    <property type="protein sequence ID" value="RTR17383.1"/>
    <property type="molecule type" value="Genomic_DNA"/>
</dbReference>
<dbReference type="OrthoDB" id="9803913at2"/>
<dbReference type="Gene3D" id="3.30.420.10">
    <property type="entry name" value="Ribonuclease H-like superfamily/Ribonuclease H"/>
    <property type="match status" value="1"/>
</dbReference>
<dbReference type="SMART" id="SM00479">
    <property type="entry name" value="EXOIII"/>
    <property type="match status" value="1"/>
</dbReference>
<dbReference type="GO" id="GO:0008408">
    <property type="term" value="F:3'-5' exonuclease activity"/>
    <property type="evidence" value="ECO:0007669"/>
    <property type="project" value="TreeGrafter"/>
</dbReference>
<organism evidence="4 5">
    <name type="scientific">Azospirillum griseum</name>
    <dbReference type="NCBI Taxonomy" id="2496639"/>
    <lineage>
        <taxon>Bacteria</taxon>
        <taxon>Pseudomonadati</taxon>
        <taxon>Pseudomonadota</taxon>
        <taxon>Alphaproteobacteria</taxon>
        <taxon>Rhodospirillales</taxon>
        <taxon>Azospirillaceae</taxon>
        <taxon>Azospirillum</taxon>
    </lineage>
</organism>
<protein>
    <submittedName>
        <fullName evidence="4">Exonuclease</fullName>
    </submittedName>
</protein>
<dbReference type="CDD" id="cd06130">
    <property type="entry name" value="DNA_pol_III_epsilon_like"/>
    <property type="match status" value="1"/>
</dbReference>
<dbReference type="SUPFAM" id="SSF53098">
    <property type="entry name" value="Ribonuclease H-like"/>
    <property type="match status" value="1"/>
</dbReference>
<dbReference type="FunFam" id="3.30.420.10:FF:000045">
    <property type="entry name" value="3'-5' exonuclease DinG"/>
    <property type="match status" value="1"/>
</dbReference>
<sequence length="218" mass="23763">MTLPLPLGDDRAVAIDFETANELRTSACSIGVAWIEDGRVTATEEHLIRPQEMRFNPFNTAIHGIRAEDVADAPEFPGVWARLRERMDGRLILAHNAAFDLSVLRHTLTAYGLPWPTCPYLCTVVLSRRAWPTLAAHKLNRLADFLGIALEHHRAGSDAEACAHIGLAARQELGVERWAALPKATGLTFGQLGPDGYTACKGGKTPVRRARAPLTAQG</sequence>
<keyword evidence="4" id="KW-0540">Nuclease</keyword>
<dbReference type="InterPro" id="IPR036397">
    <property type="entry name" value="RNaseH_sf"/>
</dbReference>
<dbReference type="GO" id="GO:0006259">
    <property type="term" value="P:DNA metabolic process"/>
    <property type="evidence" value="ECO:0007669"/>
    <property type="project" value="UniProtKB-ARBA"/>
</dbReference>
<dbReference type="GO" id="GO:0005829">
    <property type="term" value="C:cytosol"/>
    <property type="evidence" value="ECO:0007669"/>
    <property type="project" value="TreeGrafter"/>
</dbReference>
<accession>A0A3S0K280</accession>
<evidence type="ECO:0000313" key="4">
    <source>
        <dbReference type="EMBL" id="RTR17383.1"/>
    </source>
</evidence>
<keyword evidence="4" id="KW-0378">Hydrolase</keyword>
<dbReference type="InterPro" id="IPR013520">
    <property type="entry name" value="Ribonucl_H"/>
</dbReference>
<gene>
    <name evidence="4" type="ORF">EJ903_17945</name>
</gene>
<evidence type="ECO:0000313" key="5">
    <source>
        <dbReference type="Proteomes" id="UP000277007"/>
    </source>
</evidence>
<keyword evidence="5" id="KW-1185">Reference proteome</keyword>
<evidence type="ECO:0000256" key="2">
    <source>
        <dbReference type="ARBA" id="ARBA00026073"/>
    </source>
</evidence>
<dbReference type="AlphaFoldDB" id="A0A3S0K280"/>
<dbReference type="RefSeq" id="WP_126617993.1">
    <property type="nucleotide sequence ID" value="NZ_JBHUCY010000031.1"/>
</dbReference>
<dbReference type="GO" id="GO:0003676">
    <property type="term" value="F:nucleic acid binding"/>
    <property type="evidence" value="ECO:0007669"/>
    <property type="project" value="InterPro"/>
</dbReference>
<keyword evidence="4" id="KW-0269">Exonuclease</keyword>
<dbReference type="InterPro" id="IPR012337">
    <property type="entry name" value="RNaseH-like_sf"/>
</dbReference>
<evidence type="ECO:0000256" key="1">
    <source>
        <dbReference type="ARBA" id="ARBA00025483"/>
    </source>
</evidence>
<name>A0A3S0K280_9PROT</name>